<dbReference type="PANTHER" id="PTHR10209:SF859">
    <property type="entry name" value="OS03G0690500 PROTEIN"/>
    <property type="match status" value="1"/>
</dbReference>
<gene>
    <name evidence="4" type="ORF">CCAM_LOCUS14843</name>
</gene>
<sequence>MDATQLNHHNKQSELQAFDERKEGVKGLVDAGITKLPSIFIHPQQALLHQSSPPPAAQEEDSTIPTIDLHGIHGDDEAKRRRAVEEMIGGVRGFFEQETAAKKEWYTRDLFKSVVYNSNFDLFSAPSANWRDTFYCVMAPNPPHPQHLPPGTFLSHTRMKFKSWGVFCSDYCPRPWASNPTIWRTLSATRERVLANERGPRISVACFFSTYFLPMPRRYGPIKELVSEENPAKYRETTVNEYLSHYNAKGLDGTSALLHFRL</sequence>
<evidence type="ECO:0000313" key="4">
    <source>
        <dbReference type="EMBL" id="VFQ73067.1"/>
    </source>
</evidence>
<evidence type="ECO:0000313" key="5">
    <source>
        <dbReference type="Proteomes" id="UP000595140"/>
    </source>
</evidence>
<dbReference type="EMBL" id="OOIL02001139">
    <property type="protein sequence ID" value="VFQ73067.1"/>
    <property type="molecule type" value="Genomic_DNA"/>
</dbReference>
<name>A0A484L9K2_9ASTE</name>
<dbReference type="SUPFAM" id="SSF51197">
    <property type="entry name" value="Clavaminate synthase-like"/>
    <property type="match status" value="1"/>
</dbReference>
<keyword evidence="2" id="KW-0560">Oxidoreductase</keyword>
<dbReference type="GO" id="GO:0046872">
    <property type="term" value="F:metal ion binding"/>
    <property type="evidence" value="ECO:0007669"/>
    <property type="project" value="UniProtKB-KW"/>
</dbReference>
<protein>
    <submittedName>
        <fullName evidence="4">Uncharacterized protein</fullName>
    </submittedName>
</protein>
<evidence type="ECO:0000256" key="3">
    <source>
        <dbReference type="ARBA" id="ARBA00023004"/>
    </source>
</evidence>
<keyword evidence="3" id="KW-0408">Iron</keyword>
<dbReference type="PANTHER" id="PTHR10209">
    <property type="entry name" value="OXIDOREDUCTASE, 2OG-FE II OXYGENASE FAMILY PROTEIN"/>
    <property type="match status" value="1"/>
</dbReference>
<reference evidence="4 5" key="1">
    <citation type="submission" date="2018-04" db="EMBL/GenBank/DDBJ databases">
        <authorList>
            <person name="Vogel A."/>
        </authorList>
    </citation>
    <scope>NUCLEOTIDE SEQUENCE [LARGE SCALE GENOMIC DNA]</scope>
</reference>
<dbReference type="Proteomes" id="UP000595140">
    <property type="component" value="Unassembled WGS sequence"/>
</dbReference>
<organism evidence="4 5">
    <name type="scientific">Cuscuta campestris</name>
    <dbReference type="NCBI Taxonomy" id="132261"/>
    <lineage>
        <taxon>Eukaryota</taxon>
        <taxon>Viridiplantae</taxon>
        <taxon>Streptophyta</taxon>
        <taxon>Embryophyta</taxon>
        <taxon>Tracheophyta</taxon>
        <taxon>Spermatophyta</taxon>
        <taxon>Magnoliopsida</taxon>
        <taxon>eudicotyledons</taxon>
        <taxon>Gunneridae</taxon>
        <taxon>Pentapetalae</taxon>
        <taxon>asterids</taxon>
        <taxon>lamiids</taxon>
        <taxon>Solanales</taxon>
        <taxon>Convolvulaceae</taxon>
        <taxon>Cuscuteae</taxon>
        <taxon>Cuscuta</taxon>
        <taxon>Cuscuta subgen. Grammica</taxon>
        <taxon>Cuscuta sect. Cleistogrammica</taxon>
    </lineage>
</organism>
<dbReference type="AlphaFoldDB" id="A0A484L9K2"/>
<dbReference type="OrthoDB" id="288590at2759"/>
<dbReference type="GO" id="GO:0016491">
    <property type="term" value="F:oxidoreductase activity"/>
    <property type="evidence" value="ECO:0007669"/>
    <property type="project" value="UniProtKB-KW"/>
</dbReference>
<proteinExistence type="predicted"/>
<evidence type="ECO:0000256" key="2">
    <source>
        <dbReference type="ARBA" id="ARBA00023002"/>
    </source>
</evidence>
<dbReference type="Gene3D" id="2.60.120.330">
    <property type="entry name" value="B-lactam Antibiotic, Isopenicillin N Synthase, Chain"/>
    <property type="match status" value="2"/>
</dbReference>
<keyword evidence="5" id="KW-1185">Reference proteome</keyword>
<dbReference type="InterPro" id="IPR027443">
    <property type="entry name" value="IPNS-like_sf"/>
</dbReference>
<keyword evidence="1" id="KW-0479">Metal-binding</keyword>
<evidence type="ECO:0000256" key="1">
    <source>
        <dbReference type="ARBA" id="ARBA00022723"/>
    </source>
</evidence>
<accession>A0A484L9K2</accession>